<name>A0A7Z9C261_9CYAN</name>
<evidence type="ECO:0000259" key="1">
    <source>
        <dbReference type="Pfam" id="PF03235"/>
    </source>
</evidence>
<organism evidence="2 3">
    <name type="scientific">Planktothrix serta PCC 8927</name>
    <dbReference type="NCBI Taxonomy" id="671068"/>
    <lineage>
        <taxon>Bacteria</taxon>
        <taxon>Bacillati</taxon>
        <taxon>Cyanobacteriota</taxon>
        <taxon>Cyanophyceae</taxon>
        <taxon>Oscillatoriophycideae</taxon>
        <taxon>Oscillatoriales</taxon>
        <taxon>Microcoleaceae</taxon>
        <taxon>Planktothrix</taxon>
    </lineage>
</organism>
<gene>
    <name evidence="2" type="ORF">PL8927_790113</name>
</gene>
<evidence type="ECO:0000313" key="3">
    <source>
        <dbReference type="Proteomes" id="UP000184550"/>
    </source>
</evidence>
<feature type="domain" description="GmrSD restriction endonucleases N-terminal" evidence="1">
    <location>
        <begin position="29"/>
        <end position="187"/>
    </location>
</feature>
<keyword evidence="3" id="KW-1185">Reference proteome</keyword>
<evidence type="ECO:0000313" key="2">
    <source>
        <dbReference type="EMBL" id="VXD24013.1"/>
    </source>
</evidence>
<dbReference type="AlphaFoldDB" id="A0A7Z9C261"/>
<dbReference type="PANTHER" id="PTHR39639">
    <property type="entry name" value="CHROMOSOME 16, WHOLE GENOME SHOTGUN SEQUENCE"/>
    <property type="match status" value="1"/>
</dbReference>
<protein>
    <recommendedName>
        <fullName evidence="1">GmrSD restriction endonucleases N-terminal domain-containing protein</fullName>
    </recommendedName>
</protein>
<dbReference type="InterPro" id="IPR004919">
    <property type="entry name" value="GmrSD_N"/>
</dbReference>
<proteinExistence type="predicted"/>
<dbReference type="Proteomes" id="UP000184550">
    <property type="component" value="Unassembled WGS sequence"/>
</dbReference>
<dbReference type="PANTHER" id="PTHR39639:SF1">
    <property type="entry name" value="DUF262 DOMAIN-CONTAINING PROTEIN"/>
    <property type="match status" value="1"/>
</dbReference>
<dbReference type="Pfam" id="PF03235">
    <property type="entry name" value="GmrSD_N"/>
    <property type="match status" value="1"/>
</dbReference>
<reference evidence="2" key="1">
    <citation type="submission" date="2019-10" db="EMBL/GenBank/DDBJ databases">
        <authorList>
            <consortium name="Genoscope - CEA"/>
            <person name="William W."/>
        </authorList>
    </citation>
    <scope>NUCLEOTIDE SEQUENCE [LARGE SCALE GENOMIC DNA]</scope>
    <source>
        <strain evidence="2">BBR_PRJEB10992</strain>
    </source>
</reference>
<dbReference type="EMBL" id="CZCU02000156">
    <property type="protein sequence ID" value="VXD24013.1"/>
    <property type="molecule type" value="Genomic_DNA"/>
</dbReference>
<sequence length="370" mass="43374">MGLQEEIDSMRQEIRADRYSMSIGEWISLYESEEIDIHPEFQRFFRWTDTQKTNFIESILLGIPIPPIFVSQREDGVWDVVDGLQRLSTIYQFIGKLKDENNQLIPPLVLEGTKYLPNLNNKIWEDPDDSENENCLTQAQRLLIKRAKIDVNILLKESDKVAKYELFQRLNNGGSLATPQEVRNCILVMYNREMFHWMKGLSQNQSFQECIALGDRLIHEQYDLELLLRFLVFRNIEQNVMKGIKNDLGQFLTEKMVEMAENSEFNYEEEEKAFKQTFSILYEQMGSDSFRRYSATKDKFMGGFLVSAYEVIALGVGYHCEQLSSSNFNIRDKVKEIWSRPEYKEWSGGGTNAQRRLPKLVPFGRQMFQP</sequence>
<dbReference type="OrthoDB" id="9770340at2"/>
<accession>A0A7Z9C261</accession>
<comment type="caution">
    <text evidence="2">The sequence shown here is derived from an EMBL/GenBank/DDBJ whole genome shotgun (WGS) entry which is preliminary data.</text>
</comment>